<evidence type="ECO:0000256" key="12">
    <source>
        <dbReference type="SAM" id="Phobius"/>
    </source>
</evidence>
<evidence type="ECO:0000256" key="11">
    <source>
        <dbReference type="ARBA" id="ARBA00023136"/>
    </source>
</evidence>
<keyword evidence="16" id="KW-1185">Reference proteome</keyword>
<evidence type="ECO:0000256" key="6">
    <source>
        <dbReference type="ARBA" id="ARBA00022553"/>
    </source>
</evidence>
<evidence type="ECO:0000256" key="7">
    <source>
        <dbReference type="ARBA" id="ARBA00022679"/>
    </source>
</evidence>
<dbReference type="Gene3D" id="6.10.340.10">
    <property type="match status" value="1"/>
</dbReference>
<evidence type="ECO:0000256" key="8">
    <source>
        <dbReference type="ARBA" id="ARBA00022692"/>
    </source>
</evidence>
<dbReference type="InterPro" id="IPR005467">
    <property type="entry name" value="His_kinase_dom"/>
</dbReference>
<evidence type="ECO:0000256" key="3">
    <source>
        <dbReference type="ARBA" id="ARBA00004651"/>
    </source>
</evidence>
<name>A0A3N9TH19_9VIBR</name>
<dbReference type="Pfam" id="PF00512">
    <property type="entry name" value="HisKA"/>
    <property type="match status" value="1"/>
</dbReference>
<dbReference type="Pfam" id="PF17202">
    <property type="entry name" value="sCache_3_3"/>
    <property type="match status" value="1"/>
</dbReference>
<dbReference type="SUPFAM" id="SSF103190">
    <property type="entry name" value="Sensory domain-like"/>
    <property type="match status" value="1"/>
</dbReference>
<keyword evidence="8 12" id="KW-0812">Transmembrane</keyword>
<comment type="catalytic activity">
    <reaction evidence="1">
        <text>ATP + protein L-histidine = ADP + protein N-phospho-L-histidine.</text>
        <dbReference type="EC" id="2.7.13.3"/>
    </reaction>
</comment>
<keyword evidence="10 12" id="KW-1133">Transmembrane helix</keyword>
<dbReference type="PRINTS" id="PR00344">
    <property type="entry name" value="BCTRLSENSOR"/>
</dbReference>
<dbReference type="Pfam" id="PF02518">
    <property type="entry name" value="HATPase_c"/>
    <property type="match status" value="1"/>
</dbReference>
<evidence type="ECO:0000313" key="16">
    <source>
        <dbReference type="Proteomes" id="UP000281112"/>
    </source>
</evidence>
<dbReference type="SUPFAM" id="SSF55874">
    <property type="entry name" value="ATPase domain of HSP90 chaperone/DNA topoisomerase II/histidine kinase"/>
    <property type="match status" value="1"/>
</dbReference>
<dbReference type="InterPro" id="IPR029151">
    <property type="entry name" value="Sensor-like_sf"/>
</dbReference>
<gene>
    <name evidence="15" type="ORF">EES38_10100</name>
</gene>
<dbReference type="InterPro" id="IPR003660">
    <property type="entry name" value="HAMP_dom"/>
</dbReference>
<keyword evidence="11 12" id="KW-0472">Membrane</keyword>
<evidence type="ECO:0000256" key="2">
    <source>
        <dbReference type="ARBA" id="ARBA00004533"/>
    </source>
</evidence>
<evidence type="ECO:0000259" key="14">
    <source>
        <dbReference type="PROSITE" id="PS50885"/>
    </source>
</evidence>
<organism evidence="15 16">
    <name type="scientific">Vibrio viridaestus</name>
    <dbReference type="NCBI Taxonomy" id="2487322"/>
    <lineage>
        <taxon>Bacteria</taxon>
        <taxon>Pseudomonadati</taxon>
        <taxon>Pseudomonadota</taxon>
        <taxon>Gammaproteobacteria</taxon>
        <taxon>Vibrionales</taxon>
        <taxon>Vibrionaceae</taxon>
        <taxon>Vibrio</taxon>
    </lineage>
</organism>
<evidence type="ECO:0000256" key="5">
    <source>
        <dbReference type="ARBA" id="ARBA00022475"/>
    </source>
</evidence>
<keyword evidence="5" id="KW-1003">Cell membrane</keyword>
<protein>
    <recommendedName>
        <fullName evidence="4">histidine kinase</fullName>
        <ecNumber evidence="4">2.7.13.3</ecNumber>
    </recommendedName>
</protein>
<feature type="domain" description="Histidine kinase" evidence="13">
    <location>
        <begin position="448"/>
        <end position="664"/>
    </location>
</feature>
<dbReference type="Gene3D" id="1.10.287.130">
    <property type="match status" value="1"/>
</dbReference>
<dbReference type="AlphaFoldDB" id="A0A3N9TH19"/>
<dbReference type="InterPro" id="IPR036890">
    <property type="entry name" value="HATPase_C_sf"/>
</dbReference>
<dbReference type="SMART" id="SM00388">
    <property type="entry name" value="HisKA"/>
    <property type="match status" value="1"/>
</dbReference>
<dbReference type="GO" id="GO:0005886">
    <property type="term" value="C:plasma membrane"/>
    <property type="evidence" value="ECO:0007669"/>
    <property type="project" value="UniProtKB-SubCell"/>
</dbReference>
<dbReference type="InterPro" id="IPR036097">
    <property type="entry name" value="HisK_dim/P_sf"/>
</dbReference>
<keyword evidence="9 15" id="KW-0418">Kinase</keyword>
<feature type="transmembrane region" description="Helical" evidence="12">
    <location>
        <begin position="20"/>
        <end position="42"/>
    </location>
</feature>
<dbReference type="SMART" id="SM00387">
    <property type="entry name" value="HATPase_c"/>
    <property type="match status" value="1"/>
</dbReference>
<evidence type="ECO:0000259" key="13">
    <source>
        <dbReference type="PROSITE" id="PS50109"/>
    </source>
</evidence>
<dbReference type="SUPFAM" id="SSF47384">
    <property type="entry name" value="Homodimeric domain of signal transducing histidine kinase"/>
    <property type="match status" value="1"/>
</dbReference>
<sequence length="669" mass="74181">MFPFDKLKEYSSSARYRILLFTSAPILITVIALIGITLYWAFSYTWKNTLHDVSTRLQIAQSSFGLLKSTQEASLNAISQSYRFQELLRKKANTKYINDFLKTLTTSYAVDYIQYYPLTDSSRSPQNVTYGSYFSVLSSDDLNQIDRKLSQQSKIRLAKSGATLSRGLVLKTVSAVVDVNFNVVGYLDAGVLINNSSEIVDKLRDLIYPPTHINHSSLGTVTLFLDKYRVSTNVPLINANKFRSSGTRALGTEVSVQVATVVLKEDKVWLGLANVVDGWYVAGYQSIKDEYGNNIGIVYTGYSIWSFLQEYIISISILLSLALLLLILATYFVLKESSALFLPLEKMGEVIKRIKLGETTRIGDLGLHENHELSVLARQFDFMLDNLEEQNKEIKGLVSDLELKVAERTEKLEIKTKQLEHHIDLLNQTKNKLVSQEKFAALGVLTAGIAHEINNPVAVILGNVELIKIAVNRGSLDIGDEIRTIFEQIDRIKSINHSLLQYSKQPSAALNQPIYQDINSIIEESITLTNTGCAKKNIIFELRCNARTTTVVDKHQMLQVLINLELNAIDAMQGTGKIILSTDDDINTDGSVNGVIVNITDEGCGIPDDQLGKIFDPFFSMKKDGTGLGLAVSNSIINQIGGEITVSSVQGKGTTFTIYLPVNVSLSNG</sequence>
<proteinExistence type="predicted"/>
<dbReference type="InterPro" id="IPR004358">
    <property type="entry name" value="Sig_transdc_His_kin-like_C"/>
</dbReference>
<feature type="domain" description="HAMP" evidence="14">
    <location>
        <begin position="338"/>
        <end position="392"/>
    </location>
</feature>
<dbReference type="Proteomes" id="UP000281112">
    <property type="component" value="Unassembled WGS sequence"/>
</dbReference>
<keyword evidence="7" id="KW-0808">Transferase</keyword>
<dbReference type="EC" id="2.7.13.3" evidence="4"/>
<dbReference type="EMBL" id="RJVQ01000003">
    <property type="protein sequence ID" value="RQW63588.1"/>
    <property type="molecule type" value="Genomic_DNA"/>
</dbReference>
<dbReference type="PROSITE" id="PS50885">
    <property type="entry name" value="HAMP"/>
    <property type="match status" value="1"/>
</dbReference>
<dbReference type="Gene3D" id="3.30.565.10">
    <property type="entry name" value="Histidine kinase-like ATPase, C-terminal domain"/>
    <property type="match status" value="1"/>
</dbReference>
<accession>A0A3N9TH19</accession>
<dbReference type="InterPro" id="IPR003661">
    <property type="entry name" value="HisK_dim/P_dom"/>
</dbReference>
<dbReference type="GO" id="GO:0000155">
    <property type="term" value="F:phosphorelay sensor kinase activity"/>
    <property type="evidence" value="ECO:0007669"/>
    <property type="project" value="InterPro"/>
</dbReference>
<dbReference type="InterPro" id="IPR003594">
    <property type="entry name" value="HATPase_dom"/>
</dbReference>
<evidence type="ECO:0000256" key="10">
    <source>
        <dbReference type="ARBA" id="ARBA00022989"/>
    </source>
</evidence>
<keyword evidence="6" id="KW-0597">Phosphoprotein</keyword>
<dbReference type="InterPro" id="IPR033463">
    <property type="entry name" value="sCache_3"/>
</dbReference>
<dbReference type="PANTHER" id="PTHR43065">
    <property type="entry name" value="SENSOR HISTIDINE KINASE"/>
    <property type="match status" value="1"/>
</dbReference>
<dbReference type="CDD" id="cd00082">
    <property type="entry name" value="HisKA"/>
    <property type="match status" value="1"/>
</dbReference>
<comment type="subcellular location">
    <subcellularLocation>
        <location evidence="2">Cell inner membrane</location>
    </subcellularLocation>
    <subcellularLocation>
        <location evidence="3">Cell membrane</location>
        <topology evidence="3">Multi-pass membrane protein</topology>
    </subcellularLocation>
</comment>
<dbReference type="PROSITE" id="PS50109">
    <property type="entry name" value="HIS_KIN"/>
    <property type="match status" value="1"/>
</dbReference>
<comment type="caution">
    <text evidence="15">The sequence shown here is derived from an EMBL/GenBank/DDBJ whole genome shotgun (WGS) entry which is preliminary data.</text>
</comment>
<reference evidence="15 16" key="1">
    <citation type="submission" date="2018-11" db="EMBL/GenBank/DDBJ databases">
        <title>Vibrio LJC006 sp. nov., isolated from seawater during the bloom of the enteromorpha.</title>
        <authorList>
            <person name="Liang J."/>
        </authorList>
    </citation>
    <scope>NUCLEOTIDE SEQUENCE [LARGE SCALE GENOMIC DNA]</scope>
    <source>
        <strain evidence="15 16">LJC006</strain>
    </source>
</reference>
<feature type="transmembrane region" description="Helical" evidence="12">
    <location>
        <begin position="311"/>
        <end position="334"/>
    </location>
</feature>
<dbReference type="PANTHER" id="PTHR43065:SF22">
    <property type="entry name" value="HISTIDINE KINASE"/>
    <property type="match status" value="1"/>
</dbReference>
<evidence type="ECO:0000256" key="9">
    <source>
        <dbReference type="ARBA" id="ARBA00022777"/>
    </source>
</evidence>
<evidence type="ECO:0000256" key="1">
    <source>
        <dbReference type="ARBA" id="ARBA00000085"/>
    </source>
</evidence>
<evidence type="ECO:0000313" key="15">
    <source>
        <dbReference type="EMBL" id="RQW63588.1"/>
    </source>
</evidence>
<evidence type="ECO:0000256" key="4">
    <source>
        <dbReference type="ARBA" id="ARBA00012438"/>
    </source>
</evidence>